<accession>A0ABT6ZR40</accession>
<keyword evidence="3" id="KW-1185">Reference proteome</keyword>
<dbReference type="Pfam" id="PF19457">
    <property type="entry name" value="DUF5994"/>
    <property type="match status" value="1"/>
</dbReference>
<reference evidence="2 3" key="1">
    <citation type="submission" date="2023-05" db="EMBL/GenBank/DDBJ databases">
        <title>Streptantibioticus silvisoli sp. nov., acidotolerant actinomycetes 1 from pine litter.</title>
        <authorList>
            <person name="Swiecimska M."/>
            <person name="Golinska P."/>
            <person name="Sangal V."/>
            <person name="Wachnowicz B."/>
            <person name="Goodfellow M."/>
        </authorList>
    </citation>
    <scope>NUCLEOTIDE SEQUENCE [LARGE SCALE GENOMIC DNA]</scope>
    <source>
        <strain evidence="2 3">DSM 42109</strain>
    </source>
</reference>
<dbReference type="InterPro" id="IPR046036">
    <property type="entry name" value="DUF5994"/>
</dbReference>
<feature type="region of interest" description="Disordered" evidence="1">
    <location>
        <begin position="152"/>
        <end position="191"/>
    </location>
</feature>
<feature type="compositionally biased region" description="Basic and acidic residues" evidence="1">
    <location>
        <begin position="156"/>
        <end position="191"/>
    </location>
</feature>
<evidence type="ECO:0000313" key="3">
    <source>
        <dbReference type="Proteomes" id="UP001214441"/>
    </source>
</evidence>
<name>A0ABT6ZR40_9ACTN</name>
<sequence length="191" mass="20727">MTTVTTDRTLKIHEPFRPPPVRLSLRPEGSVAGLLDGAWWPYSRDLLRELPALTALLEPLWGRTTRITVDPALWPVVPRKVPVAGHAVSVAWFRAEQDPHKLVLLSFPVGRHNLLVVPPEASAAKAARLMAAASDPDLLSTAGTLVAMDAMAEARSGPRSEARSDPRSDASFDAKSAAEGEVCRTRERSGR</sequence>
<dbReference type="Proteomes" id="UP001214441">
    <property type="component" value="Unassembled WGS sequence"/>
</dbReference>
<evidence type="ECO:0000313" key="2">
    <source>
        <dbReference type="EMBL" id="MDJ1131527.1"/>
    </source>
</evidence>
<proteinExistence type="predicted"/>
<gene>
    <name evidence="2" type="ORF">NMN56_006055</name>
</gene>
<evidence type="ECO:0000256" key="1">
    <source>
        <dbReference type="SAM" id="MobiDB-lite"/>
    </source>
</evidence>
<protein>
    <submittedName>
        <fullName evidence="2">DUF5994 family protein</fullName>
    </submittedName>
</protein>
<dbReference type="RefSeq" id="WP_274042705.1">
    <property type="nucleotide sequence ID" value="NZ_JANCPR020000005.1"/>
</dbReference>
<organism evidence="2 3">
    <name type="scientific">Streptomyces iconiensis</name>
    <dbReference type="NCBI Taxonomy" id="1384038"/>
    <lineage>
        <taxon>Bacteria</taxon>
        <taxon>Bacillati</taxon>
        <taxon>Actinomycetota</taxon>
        <taxon>Actinomycetes</taxon>
        <taxon>Kitasatosporales</taxon>
        <taxon>Streptomycetaceae</taxon>
        <taxon>Streptomyces</taxon>
    </lineage>
</organism>
<comment type="caution">
    <text evidence="2">The sequence shown here is derived from an EMBL/GenBank/DDBJ whole genome shotgun (WGS) entry which is preliminary data.</text>
</comment>
<dbReference type="EMBL" id="JANCPR020000005">
    <property type="protein sequence ID" value="MDJ1131527.1"/>
    <property type="molecule type" value="Genomic_DNA"/>
</dbReference>